<dbReference type="AlphaFoldDB" id="A0A9J6H6J2"/>
<protein>
    <submittedName>
        <fullName evidence="1">Uncharacterized protein</fullName>
    </submittedName>
</protein>
<reference evidence="1 2" key="1">
    <citation type="journal article" date="2020" name="Cell">
        <title>Large-Scale Comparative Analyses of Tick Genomes Elucidate Their Genetic Diversity and Vector Capacities.</title>
        <authorList>
            <consortium name="Tick Genome and Microbiome Consortium (TIGMIC)"/>
            <person name="Jia N."/>
            <person name="Wang J."/>
            <person name="Shi W."/>
            <person name="Du L."/>
            <person name="Sun Y."/>
            <person name="Zhan W."/>
            <person name="Jiang J.F."/>
            <person name="Wang Q."/>
            <person name="Zhang B."/>
            <person name="Ji P."/>
            <person name="Bell-Sakyi L."/>
            <person name="Cui X.M."/>
            <person name="Yuan T.T."/>
            <person name="Jiang B.G."/>
            <person name="Yang W.F."/>
            <person name="Lam T.T."/>
            <person name="Chang Q.C."/>
            <person name="Ding S.J."/>
            <person name="Wang X.J."/>
            <person name="Zhu J.G."/>
            <person name="Ruan X.D."/>
            <person name="Zhao L."/>
            <person name="Wei J.T."/>
            <person name="Ye R.Z."/>
            <person name="Que T.C."/>
            <person name="Du C.H."/>
            <person name="Zhou Y.H."/>
            <person name="Cheng J.X."/>
            <person name="Dai P.F."/>
            <person name="Guo W.B."/>
            <person name="Han X.H."/>
            <person name="Huang E.J."/>
            <person name="Li L.F."/>
            <person name="Wei W."/>
            <person name="Gao Y.C."/>
            <person name="Liu J.Z."/>
            <person name="Shao H.Z."/>
            <person name="Wang X."/>
            <person name="Wang C.C."/>
            <person name="Yang T.C."/>
            <person name="Huo Q.B."/>
            <person name="Li W."/>
            <person name="Chen H.Y."/>
            <person name="Chen S.E."/>
            <person name="Zhou L.G."/>
            <person name="Ni X.B."/>
            <person name="Tian J.H."/>
            <person name="Sheng Y."/>
            <person name="Liu T."/>
            <person name="Pan Y.S."/>
            <person name="Xia L.Y."/>
            <person name="Li J."/>
            <person name="Zhao F."/>
            <person name="Cao W.C."/>
        </authorList>
    </citation>
    <scope>NUCLEOTIDE SEQUENCE [LARGE SCALE GENOMIC DNA]</scope>
    <source>
        <strain evidence="1">HaeL-2018</strain>
    </source>
</reference>
<dbReference type="OrthoDB" id="2309723at2759"/>
<keyword evidence="2" id="KW-1185">Reference proteome</keyword>
<dbReference type="Gene3D" id="1.20.1050.10">
    <property type="match status" value="1"/>
</dbReference>
<accession>A0A9J6H6J2</accession>
<organism evidence="1 2">
    <name type="scientific">Haemaphysalis longicornis</name>
    <name type="common">Bush tick</name>
    <dbReference type="NCBI Taxonomy" id="44386"/>
    <lineage>
        <taxon>Eukaryota</taxon>
        <taxon>Metazoa</taxon>
        <taxon>Ecdysozoa</taxon>
        <taxon>Arthropoda</taxon>
        <taxon>Chelicerata</taxon>
        <taxon>Arachnida</taxon>
        <taxon>Acari</taxon>
        <taxon>Parasitiformes</taxon>
        <taxon>Ixodida</taxon>
        <taxon>Ixodoidea</taxon>
        <taxon>Ixodidae</taxon>
        <taxon>Haemaphysalinae</taxon>
        <taxon>Haemaphysalis</taxon>
    </lineage>
</organism>
<sequence length="126" mass="14085">MDARALFSLRDADAFAETMGTVMAVFSIAKRRNGPLNVYGNTMYRPWAAVVENTIYHSFYPFPCSSAICTYLCNKFAPASSLNPSCPKSRALVDQVLATITSTIQPHYFTFFVSDFISEHMKLLHA</sequence>
<dbReference type="EMBL" id="JABSTR010000055">
    <property type="protein sequence ID" value="KAH9382633.1"/>
    <property type="molecule type" value="Genomic_DNA"/>
</dbReference>
<proteinExistence type="predicted"/>
<comment type="caution">
    <text evidence="1">The sequence shown here is derived from an EMBL/GenBank/DDBJ whole genome shotgun (WGS) entry which is preliminary data.</text>
</comment>
<dbReference type="VEuPathDB" id="VectorBase:HLOH_045691"/>
<evidence type="ECO:0000313" key="1">
    <source>
        <dbReference type="EMBL" id="KAH9382633.1"/>
    </source>
</evidence>
<dbReference type="Proteomes" id="UP000821853">
    <property type="component" value="Unassembled WGS sequence"/>
</dbReference>
<evidence type="ECO:0000313" key="2">
    <source>
        <dbReference type="Proteomes" id="UP000821853"/>
    </source>
</evidence>
<name>A0A9J6H6J2_HAELO</name>
<gene>
    <name evidence="1" type="ORF">HPB48_023181</name>
</gene>
<dbReference type="Gene3D" id="3.40.30.10">
    <property type="entry name" value="Glutaredoxin"/>
    <property type="match status" value="1"/>
</dbReference>